<keyword evidence="3" id="KW-0966">Cell projection</keyword>
<evidence type="ECO:0000256" key="1">
    <source>
        <dbReference type="ARBA" id="ARBA00022795"/>
    </source>
</evidence>
<organism evidence="3">
    <name type="scientific">hydrothermal vent metagenome</name>
    <dbReference type="NCBI Taxonomy" id="652676"/>
    <lineage>
        <taxon>unclassified sequences</taxon>
        <taxon>metagenomes</taxon>
        <taxon>ecological metagenomes</taxon>
    </lineage>
</organism>
<keyword evidence="3" id="KW-0969">Cilium</keyword>
<keyword evidence="1" id="KW-1005">Bacterial flagellum biogenesis</keyword>
<evidence type="ECO:0000313" key="3">
    <source>
        <dbReference type="EMBL" id="VAW04118.1"/>
    </source>
</evidence>
<evidence type="ECO:0000256" key="2">
    <source>
        <dbReference type="SAM" id="MobiDB-lite"/>
    </source>
</evidence>
<dbReference type="EMBL" id="UOEH01000424">
    <property type="protein sequence ID" value="VAW04118.1"/>
    <property type="molecule type" value="Genomic_DNA"/>
</dbReference>
<feature type="non-terminal residue" evidence="3">
    <location>
        <position position="110"/>
    </location>
</feature>
<gene>
    <name evidence="3" type="ORF">MNBD_ALPHA05-1778</name>
</gene>
<dbReference type="AlphaFoldDB" id="A0A3B0SFQ3"/>
<sequence>METQALASQQSASGATPALGVAKDPADAPNVNGVDFQNFLTLLTAQLRNQDPLSPADSTEFVAQLASFSSVEQLVRANGQLETISSAITGGGIDQYADWIGRSAEAPGGS</sequence>
<dbReference type="Pfam" id="PF03963">
    <property type="entry name" value="FlgD"/>
    <property type="match status" value="1"/>
</dbReference>
<accession>A0A3B0SFQ3</accession>
<dbReference type="InterPro" id="IPR005648">
    <property type="entry name" value="FlgD"/>
</dbReference>
<feature type="compositionally biased region" description="Low complexity" evidence="2">
    <location>
        <begin position="1"/>
        <end position="13"/>
    </location>
</feature>
<name>A0A3B0SFQ3_9ZZZZ</name>
<feature type="region of interest" description="Disordered" evidence="2">
    <location>
        <begin position="1"/>
        <end position="27"/>
    </location>
</feature>
<dbReference type="GO" id="GO:0044781">
    <property type="term" value="P:bacterial-type flagellum organization"/>
    <property type="evidence" value="ECO:0007669"/>
    <property type="project" value="UniProtKB-KW"/>
</dbReference>
<protein>
    <submittedName>
        <fullName evidence="3">Flagellar basal-body rod modification protein FlgD</fullName>
    </submittedName>
</protein>
<proteinExistence type="predicted"/>
<keyword evidence="3" id="KW-0282">Flagellum</keyword>
<reference evidence="3" key="1">
    <citation type="submission" date="2018-06" db="EMBL/GenBank/DDBJ databases">
        <authorList>
            <person name="Zhirakovskaya E."/>
        </authorList>
    </citation>
    <scope>NUCLEOTIDE SEQUENCE</scope>
</reference>